<dbReference type="SUPFAM" id="SSF52499">
    <property type="entry name" value="Isochorismatase-like hydrolases"/>
    <property type="match status" value="1"/>
</dbReference>
<gene>
    <name evidence="4" type="ORF">HNR44_000346</name>
</gene>
<dbReference type="InterPro" id="IPR050272">
    <property type="entry name" value="Isochorismatase-like_hydrls"/>
</dbReference>
<evidence type="ECO:0000313" key="5">
    <source>
        <dbReference type="Proteomes" id="UP000568839"/>
    </source>
</evidence>
<proteinExistence type="inferred from homology"/>
<dbReference type="Pfam" id="PF00857">
    <property type="entry name" value="Isochorismatase"/>
    <property type="match status" value="1"/>
</dbReference>
<dbReference type="GO" id="GO:0016787">
    <property type="term" value="F:hydrolase activity"/>
    <property type="evidence" value="ECO:0007669"/>
    <property type="project" value="UniProtKB-KW"/>
</dbReference>
<evidence type="ECO:0000256" key="1">
    <source>
        <dbReference type="ARBA" id="ARBA00006336"/>
    </source>
</evidence>
<dbReference type="Gene3D" id="3.40.50.850">
    <property type="entry name" value="Isochorismatase-like"/>
    <property type="match status" value="1"/>
</dbReference>
<dbReference type="RefSeq" id="WP_184402398.1">
    <property type="nucleotide sequence ID" value="NZ_JACHHJ010000001.1"/>
</dbReference>
<accession>A0A841PHN4</accession>
<keyword evidence="5" id="KW-1185">Reference proteome</keyword>
<dbReference type="AlphaFoldDB" id="A0A841PHN4"/>
<comment type="similarity">
    <text evidence="1">Belongs to the isochorismatase family.</text>
</comment>
<keyword evidence="2" id="KW-0378">Hydrolase</keyword>
<evidence type="ECO:0000256" key="2">
    <source>
        <dbReference type="ARBA" id="ARBA00022801"/>
    </source>
</evidence>
<dbReference type="EMBL" id="JACHHJ010000001">
    <property type="protein sequence ID" value="MBB6448397.1"/>
    <property type="molecule type" value="Genomic_DNA"/>
</dbReference>
<evidence type="ECO:0000313" key="4">
    <source>
        <dbReference type="EMBL" id="MBB6448397.1"/>
    </source>
</evidence>
<dbReference type="Proteomes" id="UP000568839">
    <property type="component" value="Unassembled WGS sequence"/>
</dbReference>
<protein>
    <submittedName>
        <fullName evidence="4">Nicotinamidase-related amidase</fullName>
    </submittedName>
</protein>
<comment type="caution">
    <text evidence="4">The sequence shown here is derived from an EMBL/GenBank/DDBJ whole genome shotgun (WGS) entry which is preliminary data.</text>
</comment>
<dbReference type="InterPro" id="IPR036380">
    <property type="entry name" value="Isochorismatase-like_sf"/>
</dbReference>
<dbReference type="InterPro" id="IPR000868">
    <property type="entry name" value="Isochorismatase-like_dom"/>
</dbReference>
<dbReference type="PANTHER" id="PTHR43540:SF10">
    <property type="entry name" value="ISOCHORISMATASE"/>
    <property type="match status" value="1"/>
</dbReference>
<dbReference type="CDD" id="cd00431">
    <property type="entry name" value="cysteine_hydrolases"/>
    <property type="match status" value="1"/>
</dbReference>
<organism evidence="4 5">
    <name type="scientific">Geomicrobium halophilum</name>
    <dbReference type="NCBI Taxonomy" id="549000"/>
    <lineage>
        <taxon>Bacteria</taxon>
        <taxon>Bacillati</taxon>
        <taxon>Bacillota</taxon>
        <taxon>Bacilli</taxon>
        <taxon>Bacillales</taxon>
        <taxon>Geomicrobium</taxon>
    </lineage>
</organism>
<feature type="domain" description="Isochorismatase-like" evidence="3">
    <location>
        <begin position="4"/>
        <end position="180"/>
    </location>
</feature>
<reference evidence="4 5" key="1">
    <citation type="submission" date="2020-08" db="EMBL/GenBank/DDBJ databases">
        <title>Genomic Encyclopedia of Type Strains, Phase IV (KMG-IV): sequencing the most valuable type-strain genomes for metagenomic binning, comparative biology and taxonomic classification.</title>
        <authorList>
            <person name="Goeker M."/>
        </authorList>
    </citation>
    <scope>NUCLEOTIDE SEQUENCE [LARGE SCALE GENOMIC DNA]</scope>
    <source>
        <strain evidence="4 5">DSM 21769</strain>
    </source>
</reference>
<name>A0A841PHN4_9BACL</name>
<dbReference type="PANTHER" id="PTHR43540">
    <property type="entry name" value="PEROXYUREIDOACRYLATE/UREIDOACRYLATE AMIDOHYDROLASE-RELATED"/>
    <property type="match status" value="1"/>
</dbReference>
<evidence type="ECO:0000259" key="3">
    <source>
        <dbReference type="Pfam" id="PF00857"/>
    </source>
</evidence>
<sequence>MKEALIVVDYTNDFVASDGKLTCGEPGQNIEERLAAVLLDFHQNEKDIFFAVDVHEENDLYHPETSLFPPHNIRGTNGRQQYGRVQSFIDIFGEEWPNHLHWLDKTRYSAFAGTPLELKLRERGVTDLHLVGVCTDICILHTAIDGYNRGFGLVIHKDAVQSFNAKGHAWALDHFQHCLGASVVSGM</sequence>